<dbReference type="SMART" id="SM00603">
    <property type="entry name" value="LCCL"/>
    <property type="match status" value="1"/>
</dbReference>
<evidence type="ECO:0000259" key="2">
    <source>
        <dbReference type="PROSITE" id="PS50820"/>
    </source>
</evidence>
<gene>
    <name evidence="3" type="ORF">W97_07944</name>
</gene>
<protein>
    <recommendedName>
        <fullName evidence="2">LCCL domain-containing protein</fullName>
    </recommendedName>
</protein>
<dbReference type="InterPro" id="IPR036609">
    <property type="entry name" value="LCCL_sf"/>
</dbReference>
<dbReference type="EMBL" id="JH767600">
    <property type="protein sequence ID" value="EON68686.1"/>
    <property type="molecule type" value="Genomic_DNA"/>
</dbReference>
<accession>R7Z450</accession>
<sequence>MPLLPFTERRLPTGPEYELVESRGFDDEETVFERPSTSSSQDTWSVAHVLGIAEGWIKGPPKPRCNTIEPWLPRAQIAPRALLDAYFPKYRHRLCLLVAFHLCWLLVFTLLLRISVVSGRIPGYGSPAQLSCVSQLWSNGNTVRNTCGLNGVQCLPFDNHTFAFRCPSNCKESKVWNPHTVGAEVVNYRNLVIGGSADDSAATSAFYRGDSFICGAAIHAGIISNEDGGCGVVSLVGERSHFPSTEKNGITSIGFNSSFPRSFSFLDSKGAKPKCQDLRWQLLAVSVSFTSLLSIFIFSPATYLSSILVAIFFHVALVSDPPDFDLSYPDFSSVVASAFGRFLPTAFVCFVLYTTCVRRTLLGLTAQLEKTVLWLGPCWIGALSNYTFANLPIQRLTPHDLRQQPGAIPALIIIVLVIIFAALHQARALKYEGRLSLYLALYALLGGGLLLLAAVPCMKLRIHHYILALLLLPGTATQTRPSLVFQGLLIGLFINGIARWGYDSILQTSGQLRAEGSLGGLLPPVIAPVVHAENITFRWPGIPDGFSGISVLVNDVERFREYGNLTAEHTFTWTRKHPEETEYFRFGWVRSDAGSSMVGDYTSAGILDVDGSWISPKDQGRTKADVAGL</sequence>
<feature type="transmembrane region" description="Helical" evidence="1">
    <location>
        <begin position="282"/>
        <end position="313"/>
    </location>
</feature>
<dbReference type="Proteomes" id="UP000016924">
    <property type="component" value="Unassembled WGS sequence"/>
</dbReference>
<dbReference type="PROSITE" id="PS50820">
    <property type="entry name" value="LCCL"/>
    <property type="match status" value="1"/>
</dbReference>
<evidence type="ECO:0000313" key="3">
    <source>
        <dbReference type="EMBL" id="EON68686.1"/>
    </source>
</evidence>
<evidence type="ECO:0000256" key="1">
    <source>
        <dbReference type="SAM" id="Phobius"/>
    </source>
</evidence>
<dbReference type="GeneID" id="19905255"/>
<dbReference type="AlphaFoldDB" id="R7Z450"/>
<feature type="transmembrane region" description="Helical" evidence="1">
    <location>
        <begin position="405"/>
        <end position="423"/>
    </location>
</feature>
<evidence type="ECO:0000313" key="4">
    <source>
        <dbReference type="Proteomes" id="UP000016924"/>
    </source>
</evidence>
<feature type="domain" description="LCCL" evidence="2">
    <location>
        <begin position="166"/>
        <end position="253"/>
    </location>
</feature>
<feature type="transmembrane region" description="Helical" evidence="1">
    <location>
        <begin position="435"/>
        <end position="454"/>
    </location>
</feature>
<name>R7Z450_CONA1</name>
<feature type="transmembrane region" description="Helical" evidence="1">
    <location>
        <begin position="333"/>
        <end position="353"/>
    </location>
</feature>
<feature type="transmembrane region" description="Helical" evidence="1">
    <location>
        <begin position="90"/>
        <end position="112"/>
    </location>
</feature>
<dbReference type="PANTHER" id="PTHR31331">
    <property type="entry name" value="LCCL DOMAIN PROTEIN (AFU_ORTHOLOGUE AFUA_5G08630)"/>
    <property type="match status" value="1"/>
</dbReference>
<dbReference type="PANTHER" id="PTHR31331:SF1">
    <property type="entry name" value="CYSTEINE RICH SECRETORY PROTEIN LCCL DOMAIN CONTAINING 2"/>
    <property type="match status" value="1"/>
</dbReference>
<dbReference type="SUPFAM" id="SSF69848">
    <property type="entry name" value="LCCL domain"/>
    <property type="match status" value="1"/>
</dbReference>
<dbReference type="OrthoDB" id="441660at2759"/>
<dbReference type="OMA" id="KHWRWIP"/>
<keyword evidence="1" id="KW-1133">Transmembrane helix</keyword>
<dbReference type="Gene3D" id="2.170.130.20">
    <property type="entry name" value="LCCL-like domain"/>
    <property type="match status" value="1"/>
</dbReference>
<dbReference type="Pfam" id="PF03815">
    <property type="entry name" value="LCCL"/>
    <property type="match status" value="1"/>
</dbReference>
<dbReference type="HOGENOM" id="CLU_011125_1_0_1"/>
<feature type="transmembrane region" description="Helical" evidence="1">
    <location>
        <begin position="373"/>
        <end position="393"/>
    </location>
</feature>
<organism evidence="3 4">
    <name type="scientific">Coniosporium apollinis (strain CBS 100218)</name>
    <name type="common">Rock-inhabiting black yeast</name>
    <dbReference type="NCBI Taxonomy" id="1168221"/>
    <lineage>
        <taxon>Eukaryota</taxon>
        <taxon>Fungi</taxon>
        <taxon>Dikarya</taxon>
        <taxon>Ascomycota</taxon>
        <taxon>Pezizomycotina</taxon>
        <taxon>Dothideomycetes</taxon>
        <taxon>Dothideomycetes incertae sedis</taxon>
        <taxon>Coniosporium</taxon>
    </lineage>
</organism>
<dbReference type="eggNOG" id="ENOG502QUEX">
    <property type="taxonomic scope" value="Eukaryota"/>
</dbReference>
<dbReference type="InterPro" id="IPR004043">
    <property type="entry name" value="LCCL"/>
</dbReference>
<keyword evidence="1" id="KW-0472">Membrane</keyword>
<reference evidence="4" key="1">
    <citation type="submission" date="2012-06" db="EMBL/GenBank/DDBJ databases">
        <title>The genome sequence of Coniosporium apollinis CBS 100218.</title>
        <authorList>
            <consortium name="The Broad Institute Genome Sequencing Platform"/>
            <person name="Cuomo C."/>
            <person name="Gorbushina A."/>
            <person name="Noack S."/>
            <person name="Walker B."/>
            <person name="Young S.K."/>
            <person name="Zeng Q."/>
            <person name="Gargeya S."/>
            <person name="Fitzgerald M."/>
            <person name="Haas B."/>
            <person name="Abouelleil A."/>
            <person name="Alvarado L."/>
            <person name="Arachchi H.M."/>
            <person name="Berlin A.M."/>
            <person name="Chapman S.B."/>
            <person name="Goldberg J."/>
            <person name="Griggs A."/>
            <person name="Gujja S."/>
            <person name="Hansen M."/>
            <person name="Howarth C."/>
            <person name="Imamovic A."/>
            <person name="Larimer J."/>
            <person name="McCowan C."/>
            <person name="Montmayeur A."/>
            <person name="Murphy C."/>
            <person name="Neiman D."/>
            <person name="Pearson M."/>
            <person name="Priest M."/>
            <person name="Roberts A."/>
            <person name="Saif S."/>
            <person name="Shea T."/>
            <person name="Sisk P."/>
            <person name="Sykes S."/>
            <person name="Wortman J."/>
            <person name="Nusbaum C."/>
            <person name="Birren B."/>
        </authorList>
    </citation>
    <scope>NUCLEOTIDE SEQUENCE [LARGE SCALE GENOMIC DNA]</scope>
    <source>
        <strain evidence="4">CBS 100218</strain>
    </source>
</reference>
<proteinExistence type="predicted"/>
<dbReference type="InterPro" id="IPR051957">
    <property type="entry name" value="CRISP-LCCL_domain"/>
</dbReference>
<keyword evidence="1" id="KW-0812">Transmembrane</keyword>
<dbReference type="RefSeq" id="XP_007784003.1">
    <property type="nucleotide sequence ID" value="XM_007785813.1"/>
</dbReference>
<keyword evidence="4" id="KW-1185">Reference proteome</keyword>